<comment type="caution">
    <text evidence="10">The sequence shown here is derived from an EMBL/GenBank/DDBJ whole genome shotgun (WGS) entry which is preliminary data.</text>
</comment>
<keyword evidence="5 8" id="KW-0812">Transmembrane</keyword>
<keyword evidence="7 8" id="KW-1133">Transmembrane helix</keyword>
<dbReference type="SUPFAM" id="SSF55874">
    <property type="entry name" value="ATPase domain of HSP90 chaperone/DNA topoisomerase II/histidine kinase"/>
    <property type="match status" value="1"/>
</dbReference>
<dbReference type="Proteomes" id="UP001242480">
    <property type="component" value="Unassembled WGS sequence"/>
</dbReference>
<dbReference type="EC" id="2.7.13.3" evidence="2"/>
<dbReference type="PANTHER" id="PTHR45436">
    <property type="entry name" value="SENSOR HISTIDINE KINASE YKOH"/>
    <property type="match status" value="1"/>
</dbReference>
<gene>
    <name evidence="10" type="ORF">QO011_002113</name>
</gene>
<keyword evidence="4" id="KW-0808">Transferase</keyword>
<dbReference type="GO" id="GO:0016301">
    <property type="term" value="F:kinase activity"/>
    <property type="evidence" value="ECO:0007669"/>
    <property type="project" value="UniProtKB-KW"/>
</dbReference>
<comment type="catalytic activity">
    <reaction evidence="1">
        <text>ATP + protein L-histidine = ADP + protein N-phospho-L-histidine.</text>
        <dbReference type="EC" id="2.7.13.3"/>
    </reaction>
</comment>
<evidence type="ECO:0000256" key="3">
    <source>
        <dbReference type="ARBA" id="ARBA00022553"/>
    </source>
</evidence>
<dbReference type="InterPro" id="IPR050428">
    <property type="entry name" value="TCS_sensor_his_kinase"/>
</dbReference>
<dbReference type="InterPro" id="IPR005467">
    <property type="entry name" value="His_kinase_dom"/>
</dbReference>
<evidence type="ECO:0000256" key="1">
    <source>
        <dbReference type="ARBA" id="ARBA00000085"/>
    </source>
</evidence>
<accession>A0ABU0J4A0</accession>
<evidence type="ECO:0000256" key="2">
    <source>
        <dbReference type="ARBA" id="ARBA00012438"/>
    </source>
</evidence>
<evidence type="ECO:0000313" key="11">
    <source>
        <dbReference type="Proteomes" id="UP001242480"/>
    </source>
</evidence>
<sequence length="474" mass="50147">MSSFSLKRRLLLGSVVAIVMATILAGIGIDAISGLAIRALALSEIDDEMRLLLASIEITPSNDLSIEDGPQDPRFGLPNGGFYWQVGRGGTVELRSQSLWDQKLPWLHAAPRELGRAHGIAGPNGADLLAVERSIVISTAAGDQSVTALIALDNSELAPARWRFFYAMAPSLAVLMLALIGAVVAVLRYGLRPLDELRVALAAVRERAVRLIGGQFPSEIQPLVDDLNELIASRETQLMQARARAGDLAHGLKTPLAVLEATARNLAESGQPVAAAAIREEVRRVDVQVRRTLAQARASLAAAQMSASVEAVPVLTRIVAAMQRLARDKPVAFALEAPQELRIGMDESDFTNVVGNLLDNARKWAATQAVVRLALVPASREIVLSIEDDGPGLPEDVEHTFIERGKRLDETVTGTGFGLAIAKDIVEAYGGELGLAAADLGGLKVSVRLPGRLAIPAASPAAPAPVSAAAPQAR</sequence>
<keyword evidence="11" id="KW-1185">Reference proteome</keyword>
<dbReference type="Gene3D" id="3.30.565.10">
    <property type="entry name" value="Histidine kinase-like ATPase, C-terminal domain"/>
    <property type="match status" value="1"/>
</dbReference>
<dbReference type="EMBL" id="JAUSVX010000003">
    <property type="protein sequence ID" value="MDQ0469102.1"/>
    <property type="molecule type" value="Genomic_DNA"/>
</dbReference>
<keyword evidence="3" id="KW-0597">Phosphoprotein</keyword>
<proteinExistence type="predicted"/>
<keyword evidence="8" id="KW-0472">Membrane</keyword>
<dbReference type="Pfam" id="PF02518">
    <property type="entry name" value="HATPase_c"/>
    <property type="match status" value="1"/>
</dbReference>
<reference evidence="10 11" key="1">
    <citation type="submission" date="2023-07" db="EMBL/GenBank/DDBJ databases">
        <title>Genomic Encyclopedia of Type Strains, Phase IV (KMG-IV): sequencing the most valuable type-strain genomes for metagenomic binning, comparative biology and taxonomic classification.</title>
        <authorList>
            <person name="Goeker M."/>
        </authorList>
    </citation>
    <scope>NUCLEOTIDE SEQUENCE [LARGE SCALE GENOMIC DNA]</scope>
    <source>
        <strain evidence="10 11">DSM 19619</strain>
    </source>
</reference>
<evidence type="ECO:0000259" key="9">
    <source>
        <dbReference type="PROSITE" id="PS50109"/>
    </source>
</evidence>
<evidence type="ECO:0000256" key="7">
    <source>
        <dbReference type="ARBA" id="ARBA00022989"/>
    </source>
</evidence>
<dbReference type="InterPro" id="IPR003594">
    <property type="entry name" value="HATPase_dom"/>
</dbReference>
<name>A0ABU0J4A0_9HYPH</name>
<dbReference type="RefSeq" id="WP_307271315.1">
    <property type="nucleotide sequence ID" value="NZ_JAUSVX010000003.1"/>
</dbReference>
<feature type="domain" description="Histidine kinase" evidence="9">
    <location>
        <begin position="247"/>
        <end position="453"/>
    </location>
</feature>
<evidence type="ECO:0000256" key="8">
    <source>
        <dbReference type="SAM" id="Phobius"/>
    </source>
</evidence>
<dbReference type="PROSITE" id="PS50109">
    <property type="entry name" value="HIS_KIN"/>
    <property type="match status" value="1"/>
</dbReference>
<dbReference type="SMART" id="SM00387">
    <property type="entry name" value="HATPase_c"/>
    <property type="match status" value="1"/>
</dbReference>
<evidence type="ECO:0000256" key="6">
    <source>
        <dbReference type="ARBA" id="ARBA00022777"/>
    </source>
</evidence>
<organism evidence="10 11">
    <name type="scientific">Labrys wisconsinensis</name>
    <dbReference type="NCBI Taxonomy" id="425677"/>
    <lineage>
        <taxon>Bacteria</taxon>
        <taxon>Pseudomonadati</taxon>
        <taxon>Pseudomonadota</taxon>
        <taxon>Alphaproteobacteria</taxon>
        <taxon>Hyphomicrobiales</taxon>
        <taxon>Xanthobacteraceae</taxon>
        <taxon>Labrys</taxon>
    </lineage>
</organism>
<protein>
    <recommendedName>
        <fullName evidence="2">histidine kinase</fullName>
        <ecNumber evidence="2">2.7.13.3</ecNumber>
    </recommendedName>
</protein>
<dbReference type="PANTHER" id="PTHR45436:SF5">
    <property type="entry name" value="SENSOR HISTIDINE KINASE TRCS"/>
    <property type="match status" value="1"/>
</dbReference>
<keyword evidence="6 10" id="KW-0418">Kinase</keyword>
<dbReference type="InterPro" id="IPR036890">
    <property type="entry name" value="HATPase_C_sf"/>
</dbReference>
<evidence type="ECO:0000256" key="4">
    <source>
        <dbReference type="ARBA" id="ARBA00022679"/>
    </source>
</evidence>
<evidence type="ECO:0000313" key="10">
    <source>
        <dbReference type="EMBL" id="MDQ0469102.1"/>
    </source>
</evidence>
<feature type="transmembrane region" description="Helical" evidence="8">
    <location>
        <begin position="164"/>
        <end position="187"/>
    </location>
</feature>
<evidence type="ECO:0000256" key="5">
    <source>
        <dbReference type="ARBA" id="ARBA00022692"/>
    </source>
</evidence>